<name>A0A0E3UVW6_9BACT</name>
<dbReference type="CDD" id="cd00685">
    <property type="entry name" value="Trans_IPPS_HT"/>
    <property type="match status" value="1"/>
</dbReference>
<dbReference type="RefSeq" id="WP_046309801.1">
    <property type="nucleotide sequence ID" value="NZ_CBCSCY010000001.1"/>
</dbReference>
<dbReference type="PROSITE" id="PS00723">
    <property type="entry name" value="POLYPRENYL_SYNTHASE_1"/>
    <property type="match status" value="1"/>
</dbReference>
<dbReference type="PANTHER" id="PTHR12001:SF85">
    <property type="entry name" value="SHORT CHAIN ISOPRENYL DIPHOSPHATE SYNTHASE"/>
    <property type="match status" value="1"/>
</dbReference>
<dbReference type="InterPro" id="IPR008949">
    <property type="entry name" value="Isoprenoid_synthase_dom_sf"/>
</dbReference>
<evidence type="ECO:0000313" key="8">
    <source>
        <dbReference type="Proteomes" id="UP000033109"/>
    </source>
</evidence>
<dbReference type="EMBL" id="CP009621">
    <property type="protein sequence ID" value="AKD02827.1"/>
    <property type="molecule type" value="Genomic_DNA"/>
</dbReference>
<evidence type="ECO:0000256" key="5">
    <source>
        <dbReference type="ARBA" id="ARBA00022842"/>
    </source>
</evidence>
<sequence>MDITTLSEKLNHTLSALRYGEKPKELYEPIRYIMALGGKRIRPLLVLLSAKMFDEDVEKALLPAAAVEVFHNFTLMHDDIMDKAPLRRGQQTVHEKWDANTAILSGDVMLVRAYELLLGVEQDKLALVLRLFSRTAAEVCEGQQLDMNFERREQVSIHEYIHMITLKTAVLLGFSLELGAILQGAPKSDAEHLKAFGDNVGIAFQLRDDLLDVYGDKDKFGKQVGGDILSDKKTFLMLTALEQANEQQRQTIISWRDKTDESIAEDKVKAVTEVYDQLNIRHQTEQQIDLYFQKAIHHLDAIQLPKERKSTIRGLALQLMERDS</sequence>
<dbReference type="KEGG" id="pko:PKOR_06425"/>
<comment type="similarity">
    <text evidence="2 6">Belongs to the FPP/GGPP synthase family.</text>
</comment>
<keyword evidence="5" id="KW-0460">Magnesium</keyword>
<dbReference type="Pfam" id="PF00348">
    <property type="entry name" value="polyprenyl_synt"/>
    <property type="match status" value="1"/>
</dbReference>
<dbReference type="PATRIC" id="fig|400092.3.peg.1434"/>
<organism evidence="7 8">
    <name type="scientific">Pontibacter korlensis</name>
    <dbReference type="NCBI Taxonomy" id="400092"/>
    <lineage>
        <taxon>Bacteria</taxon>
        <taxon>Pseudomonadati</taxon>
        <taxon>Bacteroidota</taxon>
        <taxon>Cytophagia</taxon>
        <taxon>Cytophagales</taxon>
        <taxon>Hymenobacteraceae</taxon>
        <taxon>Pontibacter</taxon>
    </lineage>
</organism>
<dbReference type="GO" id="GO:0046872">
    <property type="term" value="F:metal ion binding"/>
    <property type="evidence" value="ECO:0007669"/>
    <property type="project" value="UniProtKB-KW"/>
</dbReference>
<dbReference type="PANTHER" id="PTHR12001">
    <property type="entry name" value="GERANYLGERANYL PYROPHOSPHATE SYNTHASE"/>
    <property type="match status" value="1"/>
</dbReference>
<dbReference type="STRING" id="400092.PKOR_06425"/>
<evidence type="ECO:0000256" key="3">
    <source>
        <dbReference type="ARBA" id="ARBA00022679"/>
    </source>
</evidence>
<dbReference type="PROSITE" id="PS00444">
    <property type="entry name" value="POLYPRENYL_SYNTHASE_2"/>
    <property type="match status" value="1"/>
</dbReference>
<dbReference type="SFLD" id="SFLDG01017">
    <property type="entry name" value="Polyprenyl_Transferase_Like"/>
    <property type="match status" value="1"/>
</dbReference>
<accession>A0A0E3UVW6</accession>
<evidence type="ECO:0000313" key="7">
    <source>
        <dbReference type="EMBL" id="AKD02827.1"/>
    </source>
</evidence>
<evidence type="ECO:0000256" key="6">
    <source>
        <dbReference type="RuleBase" id="RU004466"/>
    </source>
</evidence>
<dbReference type="GO" id="GO:0004659">
    <property type="term" value="F:prenyltransferase activity"/>
    <property type="evidence" value="ECO:0007669"/>
    <property type="project" value="InterPro"/>
</dbReference>
<dbReference type="AlphaFoldDB" id="A0A0E3UVW6"/>
<dbReference type="GO" id="GO:0008299">
    <property type="term" value="P:isoprenoid biosynthetic process"/>
    <property type="evidence" value="ECO:0007669"/>
    <property type="project" value="InterPro"/>
</dbReference>
<keyword evidence="3 6" id="KW-0808">Transferase</keyword>
<evidence type="ECO:0000256" key="4">
    <source>
        <dbReference type="ARBA" id="ARBA00022723"/>
    </source>
</evidence>
<keyword evidence="8" id="KW-1185">Reference proteome</keyword>
<dbReference type="InterPro" id="IPR000092">
    <property type="entry name" value="Polyprenyl_synt"/>
</dbReference>
<keyword evidence="4" id="KW-0479">Metal-binding</keyword>
<proteinExistence type="inferred from homology"/>
<protein>
    <submittedName>
        <fullName evidence="7">Geranyl transferase</fullName>
    </submittedName>
</protein>
<evidence type="ECO:0000256" key="2">
    <source>
        <dbReference type="ARBA" id="ARBA00006706"/>
    </source>
</evidence>
<reference evidence="7 8" key="1">
    <citation type="journal article" date="2015" name="Sci. Rep.">
        <title>Unraveling adaptation of Pontibacter korlensis to radiation and infertility in desert through complete genome and comparative transcriptomic analysis.</title>
        <authorList>
            <person name="Dai J."/>
            <person name="Dai W."/>
            <person name="Qiu C."/>
            <person name="Yang Z."/>
            <person name="Zhang Y."/>
            <person name="Zhou M."/>
            <person name="Zhang L."/>
            <person name="Fang C."/>
            <person name="Gao Q."/>
            <person name="Yang Q."/>
            <person name="Li X."/>
            <person name="Wang Z."/>
            <person name="Wang Z."/>
            <person name="Jia Z."/>
            <person name="Chen X."/>
        </authorList>
    </citation>
    <scope>NUCLEOTIDE SEQUENCE [LARGE SCALE GENOMIC DNA]</scope>
    <source>
        <strain evidence="7 8">X14-1T</strain>
    </source>
</reference>
<dbReference type="SFLD" id="SFLDS00005">
    <property type="entry name" value="Isoprenoid_Synthase_Type_I"/>
    <property type="match status" value="1"/>
</dbReference>
<dbReference type="SUPFAM" id="SSF48576">
    <property type="entry name" value="Terpenoid synthases"/>
    <property type="match status" value="1"/>
</dbReference>
<dbReference type="OrthoDB" id="9805316at2"/>
<dbReference type="Gene3D" id="1.10.600.10">
    <property type="entry name" value="Farnesyl Diphosphate Synthase"/>
    <property type="match status" value="1"/>
</dbReference>
<evidence type="ECO:0000256" key="1">
    <source>
        <dbReference type="ARBA" id="ARBA00001946"/>
    </source>
</evidence>
<gene>
    <name evidence="7" type="ORF">PKOR_06425</name>
</gene>
<dbReference type="Proteomes" id="UP000033109">
    <property type="component" value="Chromosome"/>
</dbReference>
<dbReference type="InterPro" id="IPR033749">
    <property type="entry name" value="Polyprenyl_synt_CS"/>
</dbReference>
<dbReference type="HOGENOM" id="CLU_014015_2_1_10"/>
<comment type="cofactor">
    <cofactor evidence="1">
        <name>Mg(2+)</name>
        <dbReference type="ChEBI" id="CHEBI:18420"/>
    </cofactor>
</comment>